<gene>
    <name evidence="3" type="primary">spoIIIAG</name>
    <name evidence="3" type="ORF">H8B09_08020</name>
</gene>
<evidence type="ECO:0000313" key="4">
    <source>
        <dbReference type="Proteomes" id="UP000609346"/>
    </source>
</evidence>
<dbReference type="RefSeq" id="WP_191203002.1">
    <property type="nucleotide sequence ID" value="NZ_JACXZA010000002.1"/>
</dbReference>
<keyword evidence="4" id="KW-1185">Reference proteome</keyword>
<feature type="region of interest" description="Disordered" evidence="1">
    <location>
        <begin position="52"/>
        <end position="76"/>
    </location>
</feature>
<keyword evidence="2" id="KW-0812">Transmembrane</keyword>
<accession>A0ABR8MRU1</accession>
<evidence type="ECO:0000256" key="1">
    <source>
        <dbReference type="SAM" id="MobiDB-lite"/>
    </source>
</evidence>
<organism evidence="3 4">
    <name type="scientific">Paenibacillus terricola</name>
    <dbReference type="NCBI Taxonomy" id="2763503"/>
    <lineage>
        <taxon>Bacteria</taxon>
        <taxon>Bacillati</taxon>
        <taxon>Bacillota</taxon>
        <taxon>Bacilli</taxon>
        <taxon>Bacillales</taxon>
        <taxon>Paenibacillaceae</taxon>
        <taxon>Paenibacillus</taxon>
    </lineage>
</organism>
<feature type="transmembrane region" description="Helical" evidence="2">
    <location>
        <begin position="27"/>
        <end position="47"/>
    </location>
</feature>
<dbReference type="EMBL" id="JACXZA010000002">
    <property type="protein sequence ID" value="MBD3918692.1"/>
    <property type="molecule type" value="Genomic_DNA"/>
</dbReference>
<keyword evidence="2" id="KW-0472">Membrane</keyword>
<protein>
    <submittedName>
        <fullName evidence="3">Stage III sporulation protein AG</fullName>
    </submittedName>
</protein>
<keyword evidence="2" id="KW-1133">Transmembrane helix</keyword>
<dbReference type="Proteomes" id="UP000609346">
    <property type="component" value="Unassembled WGS sequence"/>
</dbReference>
<proteinExistence type="predicted"/>
<evidence type="ECO:0000256" key="2">
    <source>
        <dbReference type="SAM" id="Phobius"/>
    </source>
</evidence>
<name>A0ABR8MRU1_9BACL</name>
<comment type="caution">
    <text evidence="3">The sequence shown here is derived from an EMBL/GenBank/DDBJ whole genome shotgun (WGS) entry which is preliminary data.</text>
</comment>
<dbReference type="NCBIfam" id="TIGR02830">
    <property type="entry name" value="spore_III_AG"/>
    <property type="match status" value="1"/>
</dbReference>
<reference evidence="3 4" key="1">
    <citation type="submission" date="2020-09" db="EMBL/GenBank/DDBJ databases">
        <title>Paenibacillus sp. strain PR3 16S rRNA gene Genome sequencing and assembly.</title>
        <authorList>
            <person name="Kim J."/>
        </authorList>
    </citation>
    <scope>NUCLEOTIDE SEQUENCE [LARGE SCALE GENOMIC DNA]</scope>
    <source>
        <strain evidence="3 4">PR3</strain>
    </source>
</reference>
<evidence type="ECO:0000313" key="3">
    <source>
        <dbReference type="EMBL" id="MBD3918692.1"/>
    </source>
</evidence>
<dbReference type="InterPro" id="IPR014195">
    <property type="entry name" value="Spore_III_AG"/>
</dbReference>
<sequence>MAKWLDSLEKAIGGGTGGPTRIRAMRWLLLIGALGVAIMIINAYMSFDRVAPTTNSSEPPLSDVPAMSSNSSDSPFASIEQPLENRLKDILEKIVGVGTVDVLVSVDSTEETVYSVNEQKAQQTTEETDKSGGRRHMTSVTDNGTIVLYEQSGDQKPIITKKIKPRISGVLIVAKGVENPTVKRLILDAVEKGINVPVNRISIVPRKQQ</sequence>
<feature type="region of interest" description="Disordered" evidence="1">
    <location>
        <begin position="118"/>
        <end position="138"/>
    </location>
</feature>